<dbReference type="AlphaFoldDB" id="D2MLP7"/>
<comment type="caution">
    <text evidence="2">The sequence shown here is derived from an EMBL/GenBank/DDBJ whole genome shotgun (WGS) entry which is preliminary data.</text>
</comment>
<reference evidence="3" key="1">
    <citation type="submission" date="2009-12" db="EMBL/GenBank/DDBJ databases">
        <title>Sequence of Clostridiales genomosp. BVAB3 str. UPII9-5.</title>
        <authorList>
            <person name="Madupu R."/>
            <person name="Durkin A.S."/>
            <person name="Torralba M."/>
            <person name="Methe B."/>
            <person name="Sutton G.G."/>
            <person name="Strausberg R.L."/>
            <person name="Nelson K.E."/>
        </authorList>
    </citation>
    <scope>NUCLEOTIDE SEQUENCE [LARGE SCALE GENOMIC DNA]</scope>
    <source>
        <strain evidence="3">W1219</strain>
    </source>
</reference>
<keyword evidence="1" id="KW-1133">Transmembrane helix</keyword>
<dbReference type="Proteomes" id="UP000005017">
    <property type="component" value="Unassembled WGS sequence"/>
</dbReference>
<dbReference type="OrthoDB" id="2064147at2"/>
<keyword evidence="1" id="KW-0812">Transmembrane</keyword>
<accession>D2MLP7</accession>
<dbReference type="EMBL" id="ADFR01000001">
    <property type="protein sequence ID" value="EFC06456.1"/>
    <property type="molecule type" value="Genomic_DNA"/>
</dbReference>
<organism evidence="2 3">
    <name type="scientific">Bulleidia extructa W1219</name>
    <dbReference type="NCBI Taxonomy" id="679192"/>
    <lineage>
        <taxon>Bacteria</taxon>
        <taxon>Bacillati</taxon>
        <taxon>Bacillota</taxon>
        <taxon>Erysipelotrichia</taxon>
        <taxon>Erysipelotrichales</taxon>
        <taxon>Erysipelotrichaceae</taxon>
        <taxon>Bulleidia</taxon>
    </lineage>
</organism>
<name>D2MLP7_9FIRM</name>
<sequence length="85" mass="9784">MDFPIPILIYLIVFVGILMIIIIHKTIHEESHKPARYEARKVSLQKILGDSNQFPQPKILDKPEAEQGYVILNGIKRKLEDCSDL</sequence>
<dbReference type="STRING" id="679192.HMPREF9013_1401"/>
<dbReference type="RefSeq" id="WP_006626318.1">
    <property type="nucleotide sequence ID" value="NZ_ADFR01000001.1"/>
</dbReference>
<proteinExistence type="predicted"/>
<keyword evidence="3" id="KW-1185">Reference proteome</keyword>
<evidence type="ECO:0000313" key="3">
    <source>
        <dbReference type="Proteomes" id="UP000005017"/>
    </source>
</evidence>
<gene>
    <name evidence="2" type="ORF">HMPREF9013_1401</name>
</gene>
<evidence type="ECO:0000313" key="2">
    <source>
        <dbReference type="EMBL" id="EFC06456.1"/>
    </source>
</evidence>
<evidence type="ECO:0000256" key="1">
    <source>
        <dbReference type="SAM" id="Phobius"/>
    </source>
</evidence>
<protein>
    <submittedName>
        <fullName evidence="2">Uncharacterized protein</fullName>
    </submittedName>
</protein>
<feature type="transmembrane region" description="Helical" evidence="1">
    <location>
        <begin position="6"/>
        <end position="23"/>
    </location>
</feature>
<keyword evidence="1" id="KW-0472">Membrane</keyword>